<evidence type="ECO:0000313" key="2">
    <source>
        <dbReference type="EMBL" id="ADP39750.1"/>
    </source>
</evidence>
<dbReference type="KEGG" id="rdn:HMPREF0733_10292"/>
<name>E3GZL5_ROTDC</name>
<proteinExistence type="predicted"/>
<keyword evidence="1" id="KW-0472">Membrane</keyword>
<evidence type="ECO:0000313" key="3">
    <source>
        <dbReference type="Proteomes" id="UP000000387"/>
    </source>
</evidence>
<gene>
    <name evidence="2" type="ordered locus">HMPREF0733_10292</name>
</gene>
<evidence type="ECO:0000256" key="1">
    <source>
        <dbReference type="SAM" id="Phobius"/>
    </source>
</evidence>
<feature type="transmembrane region" description="Helical" evidence="1">
    <location>
        <begin position="73"/>
        <end position="97"/>
    </location>
</feature>
<sequence length="104" mass="11700">MRILSSIKLGPILKLISFFVSGSFKHARTRGNAVATTARVNPNTLVSRRLQNDRLHWMSIFKRQGSTTCKAHMVRYSITATVMFGWAAQTLSVMVYAHDNFSPV</sequence>
<organism evidence="2 3">
    <name type="scientific">Rothia dentocariosa (strain ATCC 17931 / CDC X599 / XDIA)</name>
    <dbReference type="NCBI Taxonomy" id="762948"/>
    <lineage>
        <taxon>Bacteria</taxon>
        <taxon>Bacillati</taxon>
        <taxon>Actinomycetota</taxon>
        <taxon>Actinomycetes</taxon>
        <taxon>Micrococcales</taxon>
        <taxon>Micrococcaceae</taxon>
        <taxon>Rothia</taxon>
    </lineage>
</organism>
<keyword evidence="1" id="KW-1133">Transmembrane helix</keyword>
<accession>E3GZL5</accession>
<dbReference type="AlphaFoldDB" id="E3GZL5"/>
<dbReference type="EMBL" id="CP002280">
    <property type="protein sequence ID" value="ADP39750.1"/>
    <property type="molecule type" value="Genomic_DNA"/>
</dbReference>
<reference evidence="3" key="1">
    <citation type="submission" date="2010-10" db="EMBL/GenBank/DDBJ databases">
        <title>The complete genome of Rothia dentocariosa ATCC 17931.</title>
        <authorList>
            <person name="Muzny D."/>
            <person name="Qin X."/>
            <person name="Buhay C."/>
            <person name="Dugan-Rocha S."/>
            <person name="Ding Y."/>
            <person name="Chen G."/>
            <person name="Hawes A."/>
            <person name="Holder M."/>
            <person name="Jhangiani S."/>
            <person name="Johnson A."/>
            <person name="Khan Z."/>
            <person name="Li Z."/>
            <person name="Liu W."/>
            <person name="Liu X."/>
            <person name="Perez L."/>
            <person name="Shen H."/>
            <person name="Wang Q."/>
            <person name="Watt J."/>
            <person name="Xi L."/>
            <person name="Xin Y."/>
            <person name="Zhou J."/>
            <person name="Deng J."/>
            <person name="Jiang H."/>
            <person name="Liu Y."/>
            <person name="Qu J."/>
            <person name="Song X.-Z."/>
            <person name="Zhang L."/>
            <person name="Villasana D."/>
            <person name="Johnson A."/>
            <person name="Liu J."/>
            <person name="Liyanage D."/>
            <person name="Lorensuhewa L."/>
            <person name="Robinson T."/>
            <person name="Song A."/>
            <person name="Song B.-B."/>
            <person name="Dinh H."/>
            <person name="Thornton R."/>
            <person name="Coyle M."/>
            <person name="Francisco L."/>
            <person name="Jackson L."/>
            <person name="Javaid M."/>
            <person name="Korchina V."/>
            <person name="Kovar C."/>
            <person name="Mata R."/>
            <person name="Mathew T."/>
            <person name="Ngo R."/>
            <person name="Nguyen L."/>
            <person name="Nguyen N."/>
            <person name="Okwuonu G."/>
            <person name="Ongeri F."/>
            <person name="Pham C."/>
            <person name="Simmons D."/>
            <person name="Wilczek-Boney K."/>
            <person name="Hale W."/>
            <person name="Jakkamsetti A."/>
            <person name="Pham P."/>
            <person name="Ruth R."/>
            <person name="San Lucas F."/>
            <person name="Warren J."/>
            <person name="Zhang J."/>
            <person name="Zhao Z."/>
            <person name="Zhou C."/>
            <person name="Zhu D."/>
            <person name="Lee S."/>
            <person name="Bess C."/>
            <person name="Blankenburg K."/>
            <person name="Forbes L."/>
            <person name="Fu Q."/>
            <person name="Gubbala S."/>
            <person name="Hirani K."/>
            <person name="Jayaseelan J.C."/>
            <person name="Lara F."/>
            <person name="Munidasa M."/>
            <person name="Palculict T."/>
            <person name="Patil S."/>
            <person name="Pu L.-L."/>
            <person name="Saada N."/>
            <person name="Tang L."/>
            <person name="Weissenberger G."/>
            <person name="Zhu Y."/>
            <person name="Hemphill L."/>
            <person name="Shang Y."/>
            <person name="Youmans B."/>
            <person name="Ayvaz T."/>
            <person name="Ross M."/>
            <person name="Santibanez J."/>
            <person name="Aqrawi P."/>
            <person name="Gross S."/>
            <person name="Joshi V."/>
            <person name="Fowler G."/>
            <person name="Nazareth L."/>
            <person name="Reid J."/>
            <person name="Worley K."/>
            <person name="Petrosino J."/>
            <person name="Highlander S."/>
            <person name="Gibbs R."/>
        </authorList>
    </citation>
    <scope>NUCLEOTIDE SEQUENCE [LARGE SCALE GENOMIC DNA]</scope>
    <source>
        <strain evidence="3">ATCC 17931 / CDC X599 / XDIA</strain>
    </source>
</reference>
<protein>
    <submittedName>
        <fullName evidence="2">Uncharacterized protein</fullName>
    </submittedName>
</protein>
<dbReference type="HOGENOM" id="CLU_2248115_0_0_11"/>
<keyword evidence="1" id="KW-0812">Transmembrane</keyword>
<dbReference type="Proteomes" id="UP000000387">
    <property type="component" value="Chromosome"/>
</dbReference>